<evidence type="ECO:0000313" key="1">
    <source>
        <dbReference type="EMBL" id="GER45467.1"/>
    </source>
</evidence>
<evidence type="ECO:0000313" key="2">
    <source>
        <dbReference type="Proteomes" id="UP000325081"/>
    </source>
</evidence>
<organism evidence="1 2">
    <name type="scientific">Striga asiatica</name>
    <name type="common">Asiatic witchweed</name>
    <name type="synonym">Buchnera asiatica</name>
    <dbReference type="NCBI Taxonomy" id="4170"/>
    <lineage>
        <taxon>Eukaryota</taxon>
        <taxon>Viridiplantae</taxon>
        <taxon>Streptophyta</taxon>
        <taxon>Embryophyta</taxon>
        <taxon>Tracheophyta</taxon>
        <taxon>Spermatophyta</taxon>
        <taxon>Magnoliopsida</taxon>
        <taxon>eudicotyledons</taxon>
        <taxon>Gunneridae</taxon>
        <taxon>Pentapetalae</taxon>
        <taxon>asterids</taxon>
        <taxon>lamiids</taxon>
        <taxon>Lamiales</taxon>
        <taxon>Orobanchaceae</taxon>
        <taxon>Buchnereae</taxon>
        <taxon>Striga</taxon>
    </lineage>
</organism>
<dbReference type="AlphaFoldDB" id="A0A5A7QLZ0"/>
<accession>A0A5A7QLZ0</accession>
<comment type="caution">
    <text evidence="1">The sequence shown here is derived from an EMBL/GenBank/DDBJ whole genome shotgun (WGS) entry which is preliminary data.</text>
</comment>
<sequence length="369" mass="41199">MTPFSEKVPMITRGEHQGRPRIDSVGYQEIRCVRVGSKHFPDKFVNMAHEIAQYGIPILHKVELPIVFQRQTISNSRVANVESRLSGFGKGIGFSVAVSVGVGFGQSLVNKFEMSESYALYPLGNRIPINQNPFTQTNPDLPIIDHQLPIIKLIECYRVTYHGHATPYALHSRIPTTVREKSTDRRVQKNPNLITPWDHQPFILSLVFEPKGQGISIKSVEDTFSNSPYEAISYFFNSLLASVNKATKRDVKNRARRLGLEPPSASRNMISQYSSKRSSRSNSNAYVGTRLSGFGKRVGFSSAVSVGVDFGQLMVNEFEMSESYGKALGGELEGKIYEGVNVSLSSAVPIQRDKLRRLHLEAILADHEK</sequence>
<dbReference type="Proteomes" id="UP000325081">
    <property type="component" value="Unassembled WGS sequence"/>
</dbReference>
<keyword evidence="1" id="KW-0489">Methyltransferase</keyword>
<keyword evidence="1" id="KW-0808">Transferase</keyword>
<dbReference type="OrthoDB" id="10670014at2759"/>
<name>A0A5A7QLZ0_STRAF</name>
<protein>
    <submittedName>
        <fullName evidence="1">Dual-specificity RNA methyltransferase RlmN</fullName>
    </submittedName>
</protein>
<proteinExistence type="predicted"/>
<keyword evidence="2" id="KW-1185">Reference proteome</keyword>
<gene>
    <name evidence="1" type="ORF">STAS_22425</name>
</gene>
<dbReference type="EMBL" id="BKCP01007182">
    <property type="protein sequence ID" value="GER45467.1"/>
    <property type="molecule type" value="Genomic_DNA"/>
</dbReference>
<dbReference type="GO" id="GO:0008168">
    <property type="term" value="F:methyltransferase activity"/>
    <property type="evidence" value="ECO:0007669"/>
    <property type="project" value="UniProtKB-KW"/>
</dbReference>
<reference evidence="2" key="1">
    <citation type="journal article" date="2019" name="Curr. Biol.">
        <title>Genome Sequence of Striga asiatica Provides Insight into the Evolution of Plant Parasitism.</title>
        <authorList>
            <person name="Yoshida S."/>
            <person name="Kim S."/>
            <person name="Wafula E.K."/>
            <person name="Tanskanen J."/>
            <person name="Kim Y.M."/>
            <person name="Honaas L."/>
            <person name="Yang Z."/>
            <person name="Spallek T."/>
            <person name="Conn C.E."/>
            <person name="Ichihashi Y."/>
            <person name="Cheong K."/>
            <person name="Cui S."/>
            <person name="Der J.P."/>
            <person name="Gundlach H."/>
            <person name="Jiao Y."/>
            <person name="Hori C."/>
            <person name="Ishida J.K."/>
            <person name="Kasahara H."/>
            <person name="Kiba T."/>
            <person name="Kim M.S."/>
            <person name="Koo N."/>
            <person name="Laohavisit A."/>
            <person name="Lee Y.H."/>
            <person name="Lumba S."/>
            <person name="McCourt P."/>
            <person name="Mortimer J.C."/>
            <person name="Mutuku J.M."/>
            <person name="Nomura T."/>
            <person name="Sasaki-Sekimoto Y."/>
            <person name="Seto Y."/>
            <person name="Wang Y."/>
            <person name="Wakatake T."/>
            <person name="Sakakibara H."/>
            <person name="Demura T."/>
            <person name="Yamaguchi S."/>
            <person name="Yoneyama K."/>
            <person name="Manabe R.I."/>
            <person name="Nelson D.C."/>
            <person name="Schulman A.H."/>
            <person name="Timko M.P."/>
            <person name="dePamphilis C.W."/>
            <person name="Choi D."/>
            <person name="Shirasu K."/>
        </authorList>
    </citation>
    <scope>NUCLEOTIDE SEQUENCE [LARGE SCALE GENOMIC DNA]</scope>
    <source>
        <strain evidence="2">cv. UVA1</strain>
    </source>
</reference>
<dbReference type="GO" id="GO:0032259">
    <property type="term" value="P:methylation"/>
    <property type="evidence" value="ECO:0007669"/>
    <property type="project" value="UniProtKB-KW"/>
</dbReference>